<evidence type="ECO:0000256" key="4">
    <source>
        <dbReference type="ARBA" id="ARBA00022448"/>
    </source>
</evidence>
<dbReference type="FunFam" id="1.20.1280.290:FF:000004">
    <property type="entry name" value="Sugar transporter SWEET"/>
    <property type="match status" value="1"/>
</dbReference>
<evidence type="ECO:0000256" key="10">
    <source>
        <dbReference type="ARBA" id="ARBA00023034"/>
    </source>
</evidence>
<evidence type="ECO:0000256" key="3">
    <source>
        <dbReference type="ARBA" id="ARBA00007809"/>
    </source>
</evidence>
<dbReference type="SUPFAM" id="SSF54236">
    <property type="entry name" value="Ubiquitin-like"/>
    <property type="match status" value="1"/>
</dbReference>
<evidence type="ECO:0000256" key="5">
    <source>
        <dbReference type="ARBA" id="ARBA00022475"/>
    </source>
</evidence>
<evidence type="ECO:0000256" key="6">
    <source>
        <dbReference type="ARBA" id="ARBA00022597"/>
    </source>
</evidence>
<gene>
    <name evidence="15" type="ORF">GH714_024137</name>
</gene>
<dbReference type="CDD" id="cd01814">
    <property type="entry name" value="Ubl_MUBs_plant"/>
    <property type="match status" value="1"/>
</dbReference>
<dbReference type="GO" id="GO:0000139">
    <property type="term" value="C:Golgi membrane"/>
    <property type="evidence" value="ECO:0007669"/>
    <property type="project" value="UniProtKB-SubCell"/>
</dbReference>
<dbReference type="Gene3D" id="3.10.20.90">
    <property type="entry name" value="Phosphatidylinositol 3-kinase Catalytic Subunit, Chain A, domain 1"/>
    <property type="match status" value="1"/>
</dbReference>
<feature type="region of interest" description="Disordered" evidence="13">
    <location>
        <begin position="191"/>
        <end position="231"/>
    </location>
</feature>
<keyword evidence="8" id="KW-0677">Repeat</keyword>
<dbReference type="PANTHER" id="PTHR13169">
    <property type="entry name" value="UBIQUITIN-LIKE PROTEIN 3 HCG-1 PROTEIN"/>
    <property type="match status" value="1"/>
</dbReference>
<evidence type="ECO:0000313" key="15">
    <source>
        <dbReference type="EMBL" id="KAF2298566.1"/>
    </source>
</evidence>
<evidence type="ECO:0000256" key="12">
    <source>
        <dbReference type="RuleBase" id="RU910715"/>
    </source>
</evidence>
<dbReference type="Pfam" id="PF13881">
    <property type="entry name" value="Rad60-SLD_2"/>
    <property type="match status" value="1"/>
</dbReference>
<dbReference type="Pfam" id="PF03083">
    <property type="entry name" value="MtN3_slv"/>
    <property type="match status" value="1"/>
</dbReference>
<dbReference type="InterPro" id="IPR039540">
    <property type="entry name" value="UBL3-like_ubiquitin_dom"/>
</dbReference>
<keyword evidence="11 12" id="KW-0472">Membrane</keyword>
<keyword evidence="5" id="KW-1003">Cell membrane</keyword>
<feature type="transmembrane region" description="Helical" evidence="12">
    <location>
        <begin position="96"/>
        <end position="116"/>
    </location>
</feature>
<protein>
    <recommendedName>
        <fullName evidence="12">Bidirectional sugar transporter SWEET</fullName>
    </recommendedName>
</protein>
<keyword evidence="16" id="KW-1185">Reference proteome</keyword>
<dbReference type="EMBL" id="JAAGAX010000011">
    <property type="protein sequence ID" value="KAF2298566.1"/>
    <property type="molecule type" value="Genomic_DNA"/>
</dbReference>
<feature type="domain" description="Ubiquitin-like" evidence="14">
    <location>
        <begin position="8"/>
        <end position="80"/>
    </location>
</feature>
<dbReference type="InterPro" id="IPR000626">
    <property type="entry name" value="Ubiquitin-like_dom"/>
</dbReference>
<keyword evidence="4 12" id="KW-0813">Transport</keyword>
<dbReference type="PANTHER" id="PTHR13169:SF12">
    <property type="entry name" value="MEMBRANE-ANCHORED UBIQUITIN-FOLD PROTEIN"/>
    <property type="match status" value="1"/>
</dbReference>
<keyword evidence="9 12" id="KW-1133">Transmembrane helix</keyword>
<evidence type="ECO:0000259" key="14">
    <source>
        <dbReference type="PROSITE" id="PS50053"/>
    </source>
</evidence>
<dbReference type="Proteomes" id="UP000467840">
    <property type="component" value="Chromosome 1"/>
</dbReference>
<dbReference type="PROSITE" id="PS50053">
    <property type="entry name" value="UBIQUITIN_2"/>
    <property type="match status" value="1"/>
</dbReference>
<proteinExistence type="inferred from homology"/>
<keyword evidence="10" id="KW-0333">Golgi apparatus</keyword>
<comment type="caution">
    <text evidence="12">Lacks conserved residue(s) required for the propagation of feature annotation.</text>
</comment>
<organism evidence="15 16">
    <name type="scientific">Hevea brasiliensis</name>
    <name type="common">Para rubber tree</name>
    <name type="synonym">Siphonia brasiliensis</name>
    <dbReference type="NCBI Taxonomy" id="3981"/>
    <lineage>
        <taxon>Eukaryota</taxon>
        <taxon>Viridiplantae</taxon>
        <taxon>Streptophyta</taxon>
        <taxon>Embryophyta</taxon>
        <taxon>Tracheophyta</taxon>
        <taxon>Spermatophyta</taxon>
        <taxon>Magnoliopsida</taxon>
        <taxon>eudicotyledons</taxon>
        <taxon>Gunneridae</taxon>
        <taxon>Pentapetalae</taxon>
        <taxon>rosids</taxon>
        <taxon>fabids</taxon>
        <taxon>Malpighiales</taxon>
        <taxon>Euphorbiaceae</taxon>
        <taxon>Crotonoideae</taxon>
        <taxon>Micrandreae</taxon>
        <taxon>Hevea</taxon>
    </lineage>
</organism>
<dbReference type="InterPro" id="IPR004316">
    <property type="entry name" value="SWEET_rpt"/>
</dbReference>
<evidence type="ECO:0000256" key="11">
    <source>
        <dbReference type="ARBA" id="ARBA00023136"/>
    </source>
</evidence>
<reference evidence="15 16" key="1">
    <citation type="journal article" date="2020" name="Mol. Plant">
        <title>The Chromosome-Based Rubber Tree Genome Provides New Insights into Spurge Genome Evolution and Rubber Biosynthesis.</title>
        <authorList>
            <person name="Liu J."/>
            <person name="Shi C."/>
            <person name="Shi C.C."/>
            <person name="Li W."/>
            <person name="Zhang Q.J."/>
            <person name="Zhang Y."/>
            <person name="Li K."/>
            <person name="Lu H.F."/>
            <person name="Shi C."/>
            <person name="Zhu S.T."/>
            <person name="Xiao Z.Y."/>
            <person name="Nan H."/>
            <person name="Yue Y."/>
            <person name="Zhu X.G."/>
            <person name="Wu Y."/>
            <person name="Hong X.N."/>
            <person name="Fan G.Y."/>
            <person name="Tong Y."/>
            <person name="Zhang D."/>
            <person name="Mao C.L."/>
            <person name="Liu Y.L."/>
            <person name="Hao S.J."/>
            <person name="Liu W.Q."/>
            <person name="Lv M.Q."/>
            <person name="Zhang H.B."/>
            <person name="Liu Y."/>
            <person name="Hu-Tang G.R."/>
            <person name="Wang J.P."/>
            <person name="Wang J.H."/>
            <person name="Sun Y.H."/>
            <person name="Ni S.B."/>
            <person name="Chen W.B."/>
            <person name="Zhang X.C."/>
            <person name="Jiao Y.N."/>
            <person name="Eichler E.E."/>
            <person name="Li G.H."/>
            <person name="Liu X."/>
            <person name="Gao L.Z."/>
        </authorList>
    </citation>
    <scope>NUCLEOTIDE SEQUENCE [LARGE SCALE GENOMIC DNA]</scope>
    <source>
        <strain evidence="16">cv. GT1</strain>
        <tissue evidence="15">Leaf</tissue>
    </source>
</reference>
<evidence type="ECO:0000313" key="16">
    <source>
        <dbReference type="Proteomes" id="UP000467840"/>
    </source>
</evidence>
<comment type="caution">
    <text evidence="15">The sequence shown here is derived from an EMBL/GenBank/DDBJ whole genome shotgun (WGS) entry which is preliminary data.</text>
</comment>
<keyword evidence="6 12" id="KW-0762">Sugar transport</keyword>
<dbReference type="GO" id="GO:0005886">
    <property type="term" value="C:plasma membrane"/>
    <property type="evidence" value="ECO:0007669"/>
    <property type="project" value="UniProtKB-SubCell"/>
</dbReference>
<feature type="transmembrane region" description="Helical" evidence="12">
    <location>
        <begin position="123"/>
        <end position="145"/>
    </location>
</feature>
<feature type="transmembrane region" description="Helical" evidence="12">
    <location>
        <begin position="151"/>
        <end position="172"/>
    </location>
</feature>
<evidence type="ECO:0000256" key="1">
    <source>
        <dbReference type="ARBA" id="ARBA00004651"/>
    </source>
</evidence>
<keyword evidence="7 12" id="KW-0812">Transmembrane</keyword>
<feature type="compositionally biased region" description="Basic and acidic residues" evidence="13">
    <location>
        <begin position="211"/>
        <end position="220"/>
    </location>
</feature>
<dbReference type="AlphaFoldDB" id="A0A6A6LF03"/>
<dbReference type="InterPro" id="IPR040015">
    <property type="entry name" value="UBL3-like"/>
</dbReference>
<accession>A0A6A6LF03</accession>
<evidence type="ECO:0000256" key="13">
    <source>
        <dbReference type="SAM" id="MobiDB-lite"/>
    </source>
</evidence>
<dbReference type="InterPro" id="IPR029071">
    <property type="entry name" value="Ubiquitin-like_domsf"/>
</dbReference>
<dbReference type="Gene3D" id="1.20.1280.290">
    <property type="match status" value="1"/>
</dbReference>
<sequence>MAEGAEQIELKFRIYDGTDIGHSTYASSMTVGTLKQRLVTEWPRDKTVLPKSVNDLKLIHAGKILENSKTLADSRITYGDLPAGVITMHVLVELGIQYMLCFLIFFTVANTVRLVVKTKSVEYMPFSLSLALTICATCWLGYGLAVDDYFIATPNVLGFLLGLVQMILYLIYKNRKNEILPKTNSQELAISEHQTRKDGNSNKTSLNQPEEAARDGERIANKAVESTELEV</sequence>
<name>A0A6A6LF03_HEVBR</name>
<evidence type="ECO:0000256" key="8">
    <source>
        <dbReference type="ARBA" id="ARBA00022737"/>
    </source>
</evidence>
<comment type="function">
    <text evidence="12">Mediates both low-affinity uptake and efflux of sugar across the membrane.</text>
</comment>
<comment type="subcellular location">
    <subcellularLocation>
        <location evidence="1">Cell membrane</location>
        <topology evidence="1">Multi-pass membrane protein</topology>
    </subcellularLocation>
    <subcellularLocation>
        <location evidence="2">Golgi apparatus membrane</location>
        <topology evidence="2">Multi-pass membrane protein</topology>
    </subcellularLocation>
</comment>
<evidence type="ECO:0000256" key="9">
    <source>
        <dbReference type="ARBA" id="ARBA00022989"/>
    </source>
</evidence>
<evidence type="ECO:0000256" key="2">
    <source>
        <dbReference type="ARBA" id="ARBA00004653"/>
    </source>
</evidence>
<evidence type="ECO:0000256" key="7">
    <source>
        <dbReference type="ARBA" id="ARBA00022692"/>
    </source>
</evidence>
<comment type="similarity">
    <text evidence="3 12">Belongs to the SWEET sugar transporter family.</text>
</comment>